<dbReference type="EMBL" id="AVOT02044219">
    <property type="protein sequence ID" value="MBW0539587.1"/>
    <property type="molecule type" value="Genomic_DNA"/>
</dbReference>
<comment type="caution">
    <text evidence="1">The sequence shown here is derived from an EMBL/GenBank/DDBJ whole genome shotgun (WGS) entry which is preliminary data.</text>
</comment>
<name>A0A9Q3FJF0_9BASI</name>
<proteinExistence type="predicted"/>
<dbReference type="Proteomes" id="UP000765509">
    <property type="component" value="Unassembled WGS sequence"/>
</dbReference>
<dbReference type="OrthoDB" id="2507294at2759"/>
<dbReference type="AlphaFoldDB" id="A0A9Q3FJF0"/>
<organism evidence="1 2">
    <name type="scientific">Austropuccinia psidii MF-1</name>
    <dbReference type="NCBI Taxonomy" id="1389203"/>
    <lineage>
        <taxon>Eukaryota</taxon>
        <taxon>Fungi</taxon>
        <taxon>Dikarya</taxon>
        <taxon>Basidiomycota</taxon>
        <taxon>Pucciniomycotina</taxon>
        <taxon>Pucciniomycetes</taxon>
        <taxon>Pucciniales</taxon>
        <taxon>Sphaerophragmiaceae</taxon>
        <taxon>Austropuccinia</taxon>
    </lineage>
</organism>
<keyword evidence="2" id="KW-1185">Reference proteome</keyword>
<protein>
    <submittedName>
        <fullName evidence="1">Uncharacterized protein</fullName>
    </submittedName>
</protein>
<sequence>MEFIICIEIIKEEFELPDRFLTELFNTLFTRSAHRWYIKLRQAHGHQSWTWWKTQIINKWANDDLRFKVETAFESAKFNSDKDKALKWFFQQKDRLTELYPEISEFMIHRKILSQCIGDLEHAFRRRNTEQSSAEYIINILEEVTTRTRISSSRVSLKTRFNAPWKDSVDKNPKENSNNIKYKSADVMRKCHICQSTIHLANECPKKGKIDEIDIEKEPDVENDEVNEDNSDYKSSIFCEYSKDIENINSTFDIMESYSHLPQLSNGKLNLSIIQDAQLMKTKPNRGKGYTAGNSCITEVVIDKKPTKLLLDPGAFCSCVVKSFFQTCVPNFDNQLLPIDGIKLNNASGPMKAFGIFDTTVIFPHMNGNLRITVESVLWNIALVHILHWEMPILSCMA</sequence>
<gene>
    <name evidence="1" type="ORF">O181_079302</name>
</gene>
<reference evidence="1" key="1">
    <citation type="submission" date="2021-03" db="EMBL/GenBank/DDBJ databases">
        <title>Draft genome sequence of rust myrtle Austropuccinia psidii MF-1, a brazilian biotype.</title>
        <authorList>
            <person name="Quecine M.C."/>
            <person name="Pachon D.M.R."/>
            <person name="Bonatelli M.L."/>
            <person name="Correr F.H."/>
            <person name="Franceschini L.M."/>
            <person name="Leite T.F."/>
            <person name="Margarido G.R.A."/>
            <person name="Almeida C.A."/>
            <person name="Ferrarezi J.A."/>
            <person name="Labate C.A."/>
        </authorList>
    </citation>
    <scope>NUCLEOTIDE SEQUENCE</scope>
    <source>
        <strain evidence="1">MF-1</strain>
    </source>
</reference>
<evidence type="ECO:0000313" key="1">
    <source>
        <dbReference type="EMBL" id="MBW0539587.1"/>
    </source>
</evidence>
<accession>A0A9Q3FJF0</accession>
<evidence type="ECO:0000313" key="2">
    <source>
        <dbReference type="Proteomes" id="UP000765509"/>
    </source>
</evidence>